<sequence>MTTKHEWCGSDRGYGRHRRQGEKACKPCREAHSIVASRLRTEMRAAARLEPTRPKTRRPTKTEREVTRLAALEKLAKIHITTFRYLLNEELHARGFLSTQGFKRRGGIV</sequence>
<reference evidence="3" key="1">
    <citation type="journal article" date="2019" name="Int. J. Syst. Evol. Microbiol.">
        <title>The Global Catalogue of Microorganisms (GCM) 10K type strain sequencing project: providing services to taxonomists for standard genome sequencing and annotation.</title>
        <authorList>
            <consortium name="The Broad Institute Genomics Platform"/>
            <consortium name="The Broad Institute Genome Sequencing Center for Infectious Disease"/>
            <person name="Wu L."/>
            <person name="Ma J."/>
        </authorList>
    </citation>
    <scope>NUCLEOTIDE SEQUENCE [LARGE SCALE GENOMIC DNA]</scope>
    <source>
        <strain evidence="3">CGMCC 4.7241</strain>
    </source>
</reference>
<protein>
    <submittedName>
        <fullName evidence="2">Uncharacterized protein</fullName>
    </submittedName>
</protein>
<name>A0ABV7YCG4_9ACTN</name>
<comment type="caution">
    <text evidence="2">The sequence shown here is derived from an EMBL/GenBank/DDBJ whole genome shotgun (WGS) entry which is preliminary data.</text>
</comment>
<dbReference type="EMBL" id="JBHRZH010000012">
    <property type="protein sequence ID" value="MFC3762029.1"/>
    <property type="molecule type" value="Genomic_DNA"/>
</dbReference>
<gene>
    <name evidence="2" type="ORF">ACFOUW_14395</name>
</gene>
<dbReference type="Proteomes" id="UP001595699">
    <property type="component" value="Unassembled WGS sequence"/>
</dbReference>
<evidence type="ECO:0000313" key="2">
    <source>
        <dbReference type="EMBL" id="MFC3762029.1"/>
    </source>
</evidence>
<proteinExistence type="predicted"/>
<evidence type="ECO:0000313" key="3">
    <source>
        <dbReference type="Proteomes" id="UP001595699"/>
    </source>
</evidence>
<dbReference type="RefSeq" id="WP_205120577.1">
    <property type="nucleotide sequence ID" value="NZ_JAFBCM010000001.1"/>
</dbReference>
<feature type="region of interest" description="Disordered" evidence="1">
    <location>
        <begin position="1"/>
        <end position="21"/>
    </location>
</feature>
<organism evidence="2 3">
    <name type="scientific">Tenggerimyces flavus</name>
    <dbReference type="NCBI Taxonomy" id="1708749"/>
    <lineage>
        <taxon>Bacteria</taxon>
        <taxon>Bacillati</taxon>
        <taxon>Actinomycetota</taxon>
        <taxon>Actinomycetes</taxon>
        <taxon>Propionibacteriales</taxon>
        <taxon>Nocardioidaceae</taxon>
        <taxon>Tenggerimyces</taxon>
    </lineage>
</organism>
<accession>A0ABV7YCG4</accession>
<keyword evidence="3" id="KW-1185">Reference proteome</keyword>
<evidence type="ECO:0000256" key="1">
    <source>
        <dbReference type="SAM" id="MobiDB-lite"/>
    </source>
</evidence>